<dbReference type="AlphaFoldDB" id="A0A447T584"/>
<reference evidence="1 2" key="1">
    <citation type="submission" date="2018-12" db="EMBL/GenBank/DDBJ databases">
        <authorList>
            <consortium name="Pathogen Informatics"/>
        </authorList>
    </citation>
    <scope>NUCLEOTIDE SEQUENCE [LARGE SCALE GENOMIC DNA]</scope>
    <source>
        <strain evidence="1 2">NCTC9695</strain>
    </source>
</reference>
<proteinExistence type="predicted"/>
<name>A0A447T584_CHRVL</name>
<organism evidence="1 2">
    <name type="scientific">Chromobacterium violaceum</name>
    <dbReference type="NCBI Taxonomy" id="536"/>
    <lineage>
        <taxon>Bacteria</taxon>
        <taxon>Pseudomonadati</taxon>
        <taxon>Pseudomonadota</taxon>
        <taxon>Betaproteobacteria</taxon>
        <taxon>Neisseriales</taxon>
        <taxon>Chromobacteriaceae</taxon>
        <taxon>Chromobacterium</taxon>
    </lineage>
</organism>
<evidence type="ECO:0000313" key="2">
    <source>
        <dbReference type="Proteomes" id="UP000275777"/>
    </source>
</evidence>
<sequence length="50" mass="5561">MNLSPASLAARGFQWQVTEMLAGSRATVSFEFDEAGLDEHWAAFLAFARR</sequence>
<accession>A0A447T584</accession>
<evidence type="ECO:0000313" key="1">
    <source>
        <dbReference type="EMBL" id="VEB40028.1"/>
    </source>
</evidence>
<dbReference type="Proteomes" id="UP000275777">
    <property type="component" value="Chromosome"/>
</dbReference>
<dbReference type="EMBL" id="LR134182">
    <property type="protein sequence ID" value="VEB40028.1"/>
    <property type="molecule type" value="Genomic_DNA"/>
</dbReference>
<gene>
    <name evidence="1" type="ORF">NCTC9695_00413</name>
</gene>
<protein>
    <submittedName>
        <fullName evidence="1">Uncharacterized protein</fullName>
    </submittedName>
</protein>